<gene>
    <name evidence="1" type="ORF">EDD78_10991</name>
</gene>
<reference evidence="1 2" key="1">
    <citation type="submission" date="2019-03" db="EMBL/GenBank/DDBJ databases">
        <title>Genomic Encyclopedia of Type Strains, Phase IV (KMG-IV): sequencing the most valuable type-strain genomes for metagenomic binning, comparative biology and taxonomic classification.</title>
        <authorList>
            <person name="Goeker M."/>
        </authorList>
    </citation>
    <scope>NUCLEOTIDE SEQUENCE [LARGE SCALE GENOMIC DNA]</scope>
    <source>
        <strain evidence="1 2">DSM 100433</strain>
    </source>
</reference>
<evidence type="ECO:0000313" key="1">
    <source>
        <dbReference type="EMBL" id="TCL42620.1"/>
    </source>
</evidence>
<dbReference type="InterPro" id="IPR005335">
    <property type="entry name" value="Terminase_ssu"/>
</dbReference>
<proteinExistence type="predicted"/>
<dbReference type="EMBL" id="SLUK01000009">
    <property type="protein sequence ID" value="TCL42620.1"/>
    <property type="molecule type" value="Genomic_DNA"/>
</dbReference>
<dbReference type="Pfam" id="PF03592">
    <property type="entry name" value="Terminase_2"/>
    <property type="match status" value="1"/>
</dbReference>
<name>A0A9X8UIB2_9FIRM</name>
<keyword evidence="2" id="KW-1185">Reference proteome</keyword>
<evidence type="ECO:0000313" key="2">
    <source>
        <dbReference type="Proteomes" id="UP000294682"/>
    </source>
</evidence>
<comment type="caution">
    <text evidence="1">The sequence shown here is derived from an EMBL/GenBank/DDBJ whole genome shotgun (WGS) entry which is preliminary data.</text>
</comment>
<sequence>MTGRERCFCYHYAHGCDAEHAAARAGLSLQQAIELIGKEKVTAEVHRLWELEQERLQSLARLGLGRLAAVDNRDAVKLALHPEELGDEELERLDLYGVSSIKTLKGGGVEIGLYDRLRALEALGAGEKKVPDEARSFYSALISAGKGAQEPREDEDGV</sequence>
<protein>
    <submittedName>
        <fullName evidence="1">Terminase small subunit</fullName>
    </submittedName>
</protein>
<dbReference type="GO" id="GO:0051276">
    <property type="term" value="P:chromosome organization"/>
    <property type="evidence" value="ECO:0007669"/>
    <property type="project" value="InterPro"/>
</dbReference>
<dbReference type="AlphaFoldDB" id="A0A9X8UIB2"/>
<dbReference type="Proteomes" id="UP000294682">
    <property type="component" value="Unassembled WGS sequence"/>
</dbReference>
<accession>A0A9X8UIB2</accession>
<organism evidence="1 2">
    <name type="scientific">Harryflintia acetispora</name>
    <dbReference type="NCBI Taxonomy" id="1849041"/>
    <lineage>
        <taxon>Bacteria</taxon>
        <taxon>Bacillati</taxon>
        <taxon>Bacillota</taxon>
        <taxon>Clostridia</taxon>
        <taxon>Eubacteriales</taxon>
        <taxon>Oscillospiraceae</taxon>
        <taxon>Harryflintia</taxon>
    </lineage>
</organism>